<dbReference type="Pfam" id="PF05794">
    <property type="entry name" value="Tcp11"/>
    <property type="match status" value="1"/>
</dbReference>
<dbReference type="VEuPathDB" id="VectorBase:ADIR001141"/>
<keyword evidence="4" id="KW-1185">Reference proteome</keyword>
<feature type="region of interest" description="Disordered" evidence="2">
    <location>
        <begin position="1"/>
        <end position="24"/>
    </location>
</feature>
<dbReference type="AlphaFoldDB" id="A0A182N0I6"/>
<evidence type="ECO:0000313" key="4">
    <source>
        <dbReference type="Proteomes" id="UP000075884"/>
    </source>
</evidence>
<reference evidence="3" key="2">
    <citation type="submission" date="2020-05" db="UniProtKB">
        <authorList>
            <consortium name="EnsemblMetazoa"/>
        </authorList>
    </citation>
    <scope>IDENTIFICATION</scope>
    <source>
        <strain evidence="3">WRAIR2</strain>
    </source>
</reference>
<dbReference type="EnsemblMetazoa" id="ADIR001141-RA">
    <property type="protein sequence ID" value="ADIR001141-PA"/>
    <property type="gene ID" value="ADIR001141"/>
</dbReference>
<name>A0A182N0I6_9DIPT</name>
<evidence type="ECO:0000313" key="3">
    <source>
        <dbReference type="EnsemblMetazoa" id="ADIR001141-PA"/>
    </source>
</evidence>
<evidence type="ECO:0000256" key="2">
    <source>
        <dbReference type="SAM" id="MobiDB-lite"/>
    </source>
</evidence>
<organism evidence="3 4">
    <name type="scientific">Anopheles dirus</name>
    <dbReference type="NCBI Taxonomy" id="7168"/>
    <lineage>
        <taxon>Eukaryota</taxon>
        <taxon>Metazoa</taxon>
        <taxon>Ecdysozoa</taxon>
        <taxon>Arthropoda</taxon>
        <taxon>Hexapoda</taxon>
        <taxon>Insecta</taxon>
        <taxon>Pterygota</taxon>
        <taxon>Neoptera</taxon>
        <taxon>Endopterygota</taxon>
        <taxon>Diptera</taxon>
        <taxon>Nematocera</taxon>
        <taxon>Culicoidea</taxon>
        <taxon>Culicidae</taxon>
        <taxon>Anophelinae</taxon>
        <taxon>Anopheles</taxon>
    </lineage>
</organism>
<dbReference type="PANTHER" id="PTHR12832">
    <property type="entry name" value="TESTIS-SPECIFIC PROTEIN PBS13 T-COMPLEX 11"/>
    <property type="match status" value="1"/>
</dbReference>
<dbReference type="InterPro" id="IPR008862">
    <property type="entry name" value="Tcp11"/>
</dbReference>
<comment type="similarity">
    <text evidence="1">Belongs to the TCP11 family.</text>
</comment>
<reference evidence="4" key="1">
    <citation type="submission" date="2013-03" db="EMBL/GenBank/DDBJ databases">
        <title>The Genome Sequence of Anopheles dirus WRAIR2.</title>
        <authorList>
            <consortium name="The Broad Institute Genomics Platform"/>
            <person name="Neafsey D.E."/>
            <person name="Walton C."/>
            <person name="Walker B."/>
            <person name="Young S.K."/>
            <person name="Zeng Q."/>
            <person name="Gargeya S."/>
            <person name="Fitzgerald M."/>
            <person name="Haas B."/>
            <person name="Abouelleil A."/>
            <person name="Allen A.W."/>
            <person name="Alvarado L."/>
            <person name="Arachchi H.M."/>
            <person name="Berlin A.M."/>
            <person name="Chapman S.B."/>
            <person name="Gainer-Dewar J."/>
            <person name="Goldberg J."/>
            <person name="Griggs A."/>
            <person name="Gujja S."/>
            <person name="Hansen M."/>
            <person name="Howarth C."/>
            <person name="Imamovic A."/>
            <person name="Ireland A."/>
            <person name="Larimer J."/>
            <person name="McCowan C."/>
            <person name="Murphy C."/>
            <person name="Pearson M."/>
            <person name="Poon T.W."/>
            <person name="Priest M."/>
            <person name="Roberts A."/>
            <person name="Saif S."/>
            <person name="Shea T."/>
            <person name="Sisk P."/>
            <person name="Sykes S."/>
            <person name="Wortman J."/>
            <person name="Nusbaum C."/>
            <person name="Birren B."/>
        </authorList>
    </citation>
    <scope>NUCLEOTIDE SEQUENCE [LARGE SCALE GENOMIC DNA]</scope>
    <source>
        <strain evidence="4">WRAIR2</strain>
    </source>
</reference>
<protein>
    <submittedName>
        <fullName evidence="3">Uncharacterized protein</fullName>
    </submittedName>
</protein>
<proteinExistence type="inferred from homology"/>
<dbReference type="STRING" id="7168.A0A182N0I6"/>
<dbReference type="Proteomes" id="UP000075884">
    <property type="component" value="Unassembled WGS sequence"/>
</dbReference>
<dbReference type="GO" id="GO:0007165">
    <property type="term" value="P:signal transduction"/>
    <property type="evidence" value="ECO:0007669"/>
    <property type="project" value="TreeGrafter"/>
</dbReference>
<dbReference type="PANTHER" id="PTHR12832:SF11">
    <property type="entry name" value="LD23868P"/>
    <property type="match status" value="1"/>
</dbReference>
<evidence type="ECO:0000256" key="1">
    <source>
        <dbReference type="ARBA" id="ARBA00010954"/>
    </source>
</evidence>
<accession>A0A182N0I6</accession>
<sequence length="495" mass="55546">MPDNTGRVARMKKDDSVSSSSGADEKKKIVDLLSSLVQNLSINREEVKNMGFLVPPVGDQPAKFVRLEDVERSLEDMALLHEIAVNDEFAVGQAREDAGDLYGRVEAQMHNAYWDVLRMELAKEPPGFTMVFALLTDIKDAFESLLAGNNDRSLATIRHVLDPGMLRQMADEDGLGVLNYTTKFLLEIMGMACSPARDAEIAALKQEAEPIARLRGVMETLDRMKCDMANYTLRAQRGEVLRYAVEYEKQRFAEVQAVCTQEFPATVAWLRRNCTPAGDERFIRLMDGKVQMPEQLFDAYAELLDPECADPFPELLGLDQRRLQQLKEEAQQLCVCATVMQLTCASVQALATDKPARGELAHALQILCKDFPRKGTLADTLQSLALQALVTVDAFVARHPDAAPAATEQSRQALEAQIADVAGRRRSGVYGVVWRKLIAHARNLLLVDRPEQVTSPPSYADYRADLNRVCWLFKRVVTYNYAVHGDFYQQWLKQF</sequence>